<feature type="region of interest" description="Disordered" evidence="1">
    <location>
        <begin position="1"/>
        <end position="21"/>
    </location>
</feature>
<feature type="region of interest" description="Disordered" evidence="1">
    <location>
        <begin position="33"/>
        <end position="52"/>
    </location>
</feature>
<dbReference type="AlphaFoldDB" id="A0A6P0F5T3"/>
<evidence type="ECO:0000313" key="5">
    <source>
        <dbReference type="Proteomes" id="UP000471152"/>
    </source>
</evidence>
<dbReference type="EMBL" id="JAAGWH010000067">
    <property type="protein sequence ID" value="NEK96568.1"/>
    <property type="molecule type" value="Genomic_DNA"/>
</dbReference>
<accession>A0A6P0F5T3</accession>
<keyword evidence="4" id="KW-1185">Reference proteome</keyword>
<evidence type="ECO:0000313" key="2">
    <source>
        <dbReference type="EMBL" id="NEK96568.1"/>
    </source>
</evidence>
<dbReference type="RefSeq" id="WP_163613305.1">
    <property type="nucleotide sequence ID" value="NZ_JAAGWB010000070.1"/>
</dbReference>
<name>A0A6P0F5T3_9ACTN</name>
<protein>
    <recommendedName>
        <fullName evidence="6">Ribbon-helix-helix protein, CopG family</fullName>
    </recommendedName>
</protein>
<reference evidence="3 5" key="2">
    <citation type="submission" date="2020-02" db="EMBL/GenBank/DDBJ databases">
        <title>The WGS of Modestobacter muralis DSM 100205.</title>
        <authorList>
            <person name="Jiang Z."/>
        </authorList>
    </citation>
    <scope>NUCLEOTIDE SEQUENCE [LARGE SCALE GENOMIC DNA]</scope>
    <source>
        <strain evidence="3 5">DSM 100205</strain>
    </source>
</reference>
<evidence type="ECO:0008006" key="6">
    <source>
        <dbReference type="Google" id="ProtNLM"/>
    </source>
</evidence>
<gene>
    <name evidence="3" type="ORF">G3R41_21430</name>
    <name evidence="2" type="ORF">GCU67_20715</name>
</gene>
<dbReference type="Proteomes" id="UP000468828">
    <property type="component" value="Unassembled WGS sequence"/>
</dbReference>
<organism evidence="2 4">
    <name type="scientific">Modestobacter muralis</name>
    <dbReference type="NCBI Taxonomy" id="1608614"/>
    <lineage>
        <taxon>Bacteria</taxon>
        <taxon>Bacillati</taxon>
        <taxon>Actinomycetota</taxon>
        <taxon>Actinomycetes</taxon>
        <taxon>Geodermatophilales</taxon>
        <taxon>Geodermatophilaceae</taxon>
        <taxon>Modestobacter</taxon>
    </lineage>
</organism>
<evidence type="ECO:0000313" key="4">
    <source>
        <dbReference type="Proteomes" id="UP000468828"/>
    </source>
</evidence>
<proteinExistence type="predicted"/>
<dbReference type="EMBL" id="JAAGWB010000070">
    <property type="protein sequence ID" value="NEN53468.1"/>
    <property type="molecule type" value="Genomic_DNA"/>
</dbReference>
<comment type="caution">
    <text evidence="2">The sequence shown here is derived from an EMBL/GenBank/DDBJ whole genome shotgun (WGS) entry which is preliminary data.</text>
</comment>
<dbReference type="Proteomes" id="UP000471152">
    <property type="component" value="Unassembled WGS sequence"/>
</dbReference>
<reference evidence="2 4" key="1">
    <citation type="submission" date="2020-01" db="EMBL/GenBank/DDBJ databases">
        <title>the WGS Modestobacter muralis CPCC 204518.</title>
        <authorList>
            <person name="Jiang Z."/>
        </authorList>
    </citation>
    <scope>NUCLEOTIDE SEQUENCE [LARGE SCALE GENOMIC DNA]</scope>
    <source>
        <strain evidence="2 4">DSM 100205</strain>
    </source>
</reference>
<evidence type="ECO:0000256" key="1">
    <source>
        <dbReference type="SAM" id="MobiDB-lite"/>
    </source>
</evidence>
<evidence type="ECO:0000313" key="3">
    <source>
        <dbReference type="EMBL" id="NEN53468.1"/>
    </source>
</evidence>
<sequence>MDREEQAAAAEPKPPEDQDDTRAALANQIFTRLGGGMAGPGKRGREHKGDRVLTQSRPHRVIVERVDQEAAAVGMTRSDFIALCLARQLNLEQFAPVVPAQNGQEVLPLGRTA</sequence>